<gene>
    <name evidence="2" type="ORF">Hamer_G002540</name>
</gene>
<dbReference type="Proteomes" id="UP000747542">
    <property type="component" value="Unassembled WGS sequence"/>
</dbReference>
<evidence type="ECO:0000256" key="1">
    <source>
        <dbReference type="SAM" id="MobiDB-lite"/>
    </source>
</evidence>
<protein>
    <submittedName>
        <fullName evidence="2">Uncharacterized protein</fullName>
    </submittedName>
</protein>
<organism evidence="2 3">
    <name type="scientific">Homarus americanus</name>
    <name type="common">American lobster</name>
    <dbReference type="NCBI Taxonomy" id="6706"/>
    <lineage>
        <taxon>Eukaryota</taxon>
        <taxon>Metazoa</taxon>
        <taxon>Ecdysozoa</taxon>
        <taxon>Arthropoda</taxon>
        <taxon>Crustacea</taxon>
        <taxon>Multicrustacea</taxon>
        <taxon>Malacostraca</taxon>
        <taxon>Eumalacostraca</taxon>
        <taxon>Eucarida</taxon>
        <taxon>Decapoda</taxon>
        <taxon>Pleocyemata</taxon>
        <taxon>Astacidea</taxon>
        <taxon>Nephropoidea</taxon>
        <taxon>Nephropidae</taxon>
        <taxon>Homarus</taxon>
    </lineage>
</organism>
<proteinExistence type="predicted"/>
<dbReference type="AlphaFoldDB" id="A0A8J5MYG5"/>
<name>A0A8J5MYG5_HOMAM</name>
<evidence type="ECO:0000313" key="3">
    <source>
        <dbReference type="Proteomes" id="UP000747542"/>
    </source>
</evidence>
<accession>A0A8J5MYG5</accession>
<evidence type="ECO:0000313" key="2">
    <source>
        <dbReference type="EMBL" id="KAG7168473.1"/>
    </source>
</evidence>
<keyword evidence="3" id="KW-1185">Reference proteome</keyword>
<reference evidence="2" key="1">
    <citation type="journal article" date="2021" name="Sci. Adv.">
        <title>The American lobster genome reveals insights on longevity, neural, and immune adaptations.</title>
        <authorList>
            <person name="Polinski J.M."/>
            <person name="Zimin A.V."/>
            <person name="Clark K.F."/>
            <person name="Kohn A.B."/>
            <person name="Sadowski N."/>
            <person name="Timp W."/>
            <person name="Ptitsyn A."/>
            <person name="Khanna P."/>
            <person name="Romanova D.Y."/>
            <person name="Williams P."/>
            <person name="Greenwood S.J."/>
            <person name="Moroz L.L."/>
            <person name="Walt D.R."/>
            <person name="Bodnar A.G."/>
        </authorList>
    </citation>
    <scope>NUCLEOTIDE SEQUENCE</scope>
    <source>
        <strain evidence="2">GMGI-L3</strain>
    </source>
</reference>
<feature type="compositionally biased region" description="Basic and acidic residues" evidence="1">
    <location>
        <begin position="46"/>
        <end position="67"/>
    </location>
</feature>
<sequence>MGHIGPGQYTWGDSEEQSPTTNEDHTGDPGRTQGRTDPGNPTMVQEEEHCSRLAELDVTGEGDHSENVTEVTAPREDAEDIPVCQR</sequence>
<dbReference type="EMBL" id="JAHLQT010020073">
    <property type="protein sequence ID" value="KAG7168473.1"/>
    <property type="molecule type" value="Genomic_DNA"/>
</dbReference>
<comment type="caution">
    <text evidence="2">The sequence shown here is derived from an EMBL/GenBank/DDBJ whole genome shotgun (WGS) entry which is preliminary data.</text>
</comment>
<feature type="region of interest" description="Disordered" evidence="1">
    <location>
        <begin position="1"/>
        <end position="86"/>
    </location>
</feature>